<feature type="domain" description="Peptidase M14" evidence="18">
    <location>
        <begin position="135"/>
        <end position="428"/>
    </location>
</feature>
<evidence type="ECO:0000313" key="19">
    <source>
        <dbReference type="EMBL" id="KAK7814090.1"/>
    </source>
</evidence>
<dbReference type="PROSITE" id="PS00132">
    <property type="entry name" value="CARBOXYPEPT_ZN_1"/>
    <property type="match status" value="1"/>
</dbReference>
<comment type="cofactor">
    <cofactor evidence="1">
        <name>Zn(2+)</name>
        <dbReference type="ChEBI" id="CHEBI:29105"/>
    </cofactor>
</comment>
<evidence type="ECO:0000256" key="9">
    <source>
        <dbReference type="ARBA" id="ARBA00022801"/>
    </source>
</evidence>
<dbReference type="PROSITE" id="PS00133">
    <property type="entry name" value="CARBOXYPEPT_ZN_2"/>
    <property type="match status" value="2"/>
</dbReference>
<keyword evidence="13" id="KW-1015">Disulfide bond</keyword>
<dbReference type="GO" id="GO:0005615">
    <property type="term" value="C:extracellular space"/>
    <property type="evidence" value="ECO:0007669"/>
    <property type="project" value="TreeGrafter"/>
</dbReference>
<keyword evidence="12" id="KW-0865">Zymogen</keyword>
<dbReference type="InterPro" id="IPR057246">
    <property type="entry name" value="CARBOXYPEPT_ZN_1"/>
</dbReference>
<evidence type="ECO:0000256" key="14">
    <source>
        <dbReference type="ARBA" id="ARBA00036253"/>
    </source>
</evidence>
<gene>
    <name evidence="19" type="ORF">U0070_020949</name>
</gene>
<dbReference type="AlphaFoldDB" id="A0AAW0IID7"/>
<evidence type="ECO:0000256" key="3">
    <source>
        <dbReference type="ARBA" id="ARBA00005988"/>
    </source>
</evidence>
<keyword evidence="9" id="KW-0378">Hydrolase</keyword>
<dbReference type="SUPFAM" id="SSF53187">
    <property type="entry name" value="Zn-dependent exopeptidases"/>
    <property type="match status" value="2"/>
</dbReference>
<comment type="subcellular location">
    <subcellularLocation>
        <location evidence="2">Secreted</location>
    </subcellularLocation>
</comment>
<comment type="caution">
    <text evidence="19">The sequence shown here is derived from an EMBL/GenBank/DDBJ whole genome shotgun (WGS) entry which is preliminary data.</text>
</comment>
<keyword evidence="4" id="KW-0964">Secreted</keyword>
<keyword evidence="10" id="KW-0862">Zinc</keyword>
<sequence>MQGPLGGGTGPGLSPVDRRTLLICAFILAVAWGQMNFTGDQVLRVLAKDEKQLSLLRDLEGLKVDFWRGPARPSLPVDMRVPFSELHDVKDYLKSHGLVYTVMIKDIQVLLDEERDAMARSRRLERSTSGFSYSSYHTLEEIYNWIDNFAAEHSNLVSKIQIGNSFENRSILVLKFSTGGSNRRAIWIDTGIHSREWITHATGIWISNKIVSAYSKDHVLKKILNAMDIFIEIVTNPDGFAFTHSMNRLWRKNKSSRPGISCIGVDLNRNWKIGFGGNGSNKNPCSETYRGPAPQSEPEVAAIVEFITGHGNFKALVSIHSYSQMVMYPYGHSLEPVPNHEELFNLAKDTAKALNKVHGTEYTFGSISTTLYTASGITVDWAYDSGIKYAFSFELRDTGQYGFLLPASQIARAIGVHPSPRGLGCLLNPKLSISPTPLLLVLSVLLEAVFGAEIFVGHQLLRISAADEAQVQKVKELESLEHLQLDFWRDPARPGLPIDVRVPFPSVQSVKVFLESHDISYEIMIEDIQSLLDEEQKQMSAFRARALTTDTFNYATYHTLDEVKTALEDSIHSSTLFFMVDRTQARVKTGLLWIYEFIDLLVKENPQFVSKIQIGNTYEDRPIYVLKFSTEPNASNRPAVWIDTGIHAREWVTQASGVWFAKKITKEKDATLTAILKELDIFLEIVTNPDGFAYTHKTNRMWRKTRSRTQGSSCVGVDPNRNWDAGFGLPGASTNPCSETYQGKFANSEVEVKSIVDFVTKHGNIKAYISIHSYSQLLLYPYGYTSEAPPNKNDLDELAKSAVTALTSLYGTKYKYGSIIDTIYQASGSSVDWAYNKGIRYSFTFELRDTGLRGFLLPASQIIPTAEETWLALLTIMDHTLKNPY</sequence>
<dbReference type="EC" id="3.4.17.1" evidence="15"/>
<organism evidence="19 20">
    <name type="scientific">Myodes glareolus</name>
    <name type="common">Bank vole</name>
    <name type="synonym">Clethrionomys glareolus</name>
    <dbReference type="NCBI Taxonomy" id="447135"/>
    <lineage>
        <taxon>Eukaryota</taxon>
        <taxon>Metazoa</taxon>
        <taxon>Chordata</taxon>
        <taxon>Craniata</taxon>
        <taxon>Vertebrata</taxon>
        <taxon>Euteleostomi</taxon>
        <taxon>Mammalia</taxon>
        <taxon>Eutheria</taxon>
        <taxon>Euarchontoglires</taxon>
        <taxon>Glires</taxon>
        <taxon>Rodentia</taxon>
        <taxon>Myomorpha</taxon>
        <taxon>Muroidea</taxon>
        <taxon>Cricetidae</taxon>
        <taxon>Arvicolinae</taxon>
        <taxon>Myodes</taxon>
    </lineage>
</organism>
<dbReference type="PROSITE" id="PS52035">
    <property type="entry name" value="PEPTIDASE_M14"/>
    <property type="match status" value="2"/>
</dbReference>
<evidence type="ECO:0000256" key="12">
    <source>
        <dbReference type="ARBA" id="ARBA00023145"/>
    </source>
</evidence>
<evidence type="ECO:0000313" key="20">
    <source>
        <dbReference type="Proteomes" id="UP001488838"/>
    </source>
</evidence>
<proteinExistence type="inferred from homology"/>
<accession>A0AAW0IID7</accession>
<keyword evidence="6" id="KW-0645">Protease</keyword>
<evidence type="ECO:0000256" key="15">
    <source>
        <dbReference type="ARBA" id="ARBA00039144"/>
    </source>
</evidence>
<dbReference type="PRINTS" id="PR00765">
    <property type="entry name" value="CRBOXYPTASEA"/>
</dbReference>
<feature type="active site" description="Proton donor/acceptor" evidence="17">
    <location>
        <position position="394"/>
    </location>
</feature>
<dbReference type="FunFam" id="3.40.630.10:FF:000132">
    <property type="entry name" value="Carboxypeptidase A1"/>
    <property type="match status" value="1"/>
</dbReference>
<dbReference type="InterPro" id="IPR034248">
    <property type="entry name" value="CPA_M14_CPD"/>
</dbReference>
<comment type="similarity">
    <text evidence="3 17">Belongs to the peptidase M14 family.</text>
</comment>
<dbReference type="EMBL" id="JBBHLL010000126">
    <property type="protein sequence ID" value="KAK7814090.1"/>
    <property type="molecule type" value="Genomic_DNA"/>
</dbReference>
<dbReference type="InterPro" id="IPR000834">
    <property type="entry name" value="Peptidase_M14"/>
</dbReference>
<dbReference type="CDD" id="cd03870">
    <property type="entry name" value="M14_CPA"/>
    <property type="match status" value="2"/>
</dbReference>
<evidence type="ECO:0000256" key="11">
    <source>
        <dbReference type="ARBA" id="ARBA00023049"/>
    </source>
</evidence>
<keyword evidence="11" id="KW-0482">Metalloprotease</keyword>
<evidence type="ECO:0000259" key="18">
    <source>
        <dbReference type="PROSITE" id="PS52035"/>
    </source>
</evidence>
<evidence type="ECO:0000256" key="16">
    <source>
        <dbReference type="ARBA" id="ARBA00040642"/>
    </source>
</evidence>
<dbReference type="InterPro" id="IPR003146">
    <property type="entry name" value="M14A_act_pep"/>
</dbReference>
<name>A0AAW0IID7_MYOGA</name>
<dbReference type="Gene3D" id="3.40.630.10">
    <property type="entry name" value="Zn peptidases"/>
    <property type="match status" value="2"/>
</dbReference>
<comment type="catalytic activity">
    <reaction evidence="14">
        <text>Release of a C-terminal amino acid, but little or no action with -Asp, -Glu, -Arg, -Lys or -Pro.</text>
        <dbReference type="EC" id="3.4.17.1"/>
    </reaction>
</comment>
<evidence type="ECO:0000256" key="10">
    <source>
        <dbReference type="ARBA" id="ARBA00022833"/>
    </source>
</evidence>
<dbReference type="PANTHER" id="PTHR11705:SF94">
    <property type="entry name" value="CARBOXYPEPTIDASE A1"/>
    <property type="match status" value="1"/>
</dbReference>
<keyword evidence="20" id="KW-1185">Reference proteome</keyword>
<dbReference type="GO" id="GO:0004181">
    <property type="term" value="F:metallocarboxypeptidase activity"/>
    <property type="evidence" value="ECO:0007669"/>
    <property type="project" value="UniProtKB-EC"/>
</dbReference>
<feature type="active site" description="Proton donor/acceptor" evidence="17">
    <location>
        <position position="846"/>
    </location>
</feature>
<dbReference type="FunFam" id="3.40.630.10:FF:000001">
    <property type="entry name" value="Carboxypeptidase B"/>
    <property type="match status" value="1"/>
</dbReference>
<keyword evidence="8" id="KW-0732">Signal</keyword>
<evidence type="ECO:0000256" key="4">
    <source>
        <dbReference type="ARBA" id="ARBA00022525"/>
    </source>
</evidence>
<dbReference type="PANTHER" id="PTHR11705">
    <property type="entry name" value="PROTEASE FAMILY M14 CARBOXYPEPTIDASE A,B"/>
    <property type="match status" value="1"/>
</dbReference>
<evidence type="ECO:0000256" key="6">
    <source>
        <dbReference type="ARBA" id="ARBA00022670"/>
    </source>
</evidence>
<evidence type="ECO:0000256" key="2">
    <source>
        <dbReference type="ARBA" id="ARBA00004613"/>
    </source>
</evidence>
<dbReference type="GO" id="GO:0008270">
    <property type="term" value="F:zinc ion binding"/>
    <property type="evidence" value="ECO:0007669"/>
    <property type="project" value="InterPro"/>
</dbReference>
<dbReference type="SUPFAM" id="SSF54897">
    <property type="entry name" value="Protease propeptides/inhibitors"/>
    <property type="match status" value="2"/>
</dbReference>
<keyword evidence="5" id="KW-0121">Carboxypeptidase</keyword>
<evidence type="ECO:0000256" key="13">
    <source>
        <dbReference type="ARBA" id="ARBA00023157"/>
    </source>
</evidence>
<dbReference type="Proteomes" id="UP001488838">
    <property type="component" value="Unassembled WGS sequence"/>
</dbReference>
<reference evidence="19 20" key="1">
    <citation type="journal article" date="2023" name="bioRxiv">
        <title>Conserved and derived expression patterns and positive selection on dental genes reveal complex evolutionary context of ever-growing rodent molars.</title>
        <authorList>
            <person name="Calamari Z.T."/>
            <person name="Song A."/>
            <person name="Cohen E."/>
            <person name="Akter M."/>
            <person name="Roy R.D."/>
            <person name="Hallikas O."/>
            <person name="Christensen M.M."/>
            <person name="Li P."/>
            <person name="Marangoni P."/>
            <person name="Jernvall J."/>
            <person name="Klein O.D."/>
        </authorList>
    </citation>
    <scope>NUCLEOTIDE SEQUENCE [LARGE SCALE GENOMIC DNA]</scope>
    <source>
        <strain evidence="19">V071</strain>
    </source>
</reference>
<dbReference type="InterPro" id="IPR057247">
    <property type="entry name" value="CARBOXYPEPT_ZN_2"/>
</dbReference>
<dbReference type="Pfam" id="PF00246">
    <property type="entry name" value="Peptidase_M14"/>
    <property type="match status" value="2"/>
</dbReference>
<dbReference type="InterPro" id="IPR036990">
    <property type="entry name" value="M14A-like_propep"/>
</dbReference>
<feature type="domain" description="Peptidase M14" evidence="18">
    <location>
        <begin position="583"/>
        <end position="880"/>
    </location>
</feature>
<dbReference type="Gene3D" id="3.30.70.340">
    <property type="entry name" value="Metallocarboxypeptidase-like"/>
    <property type="match status" value="2"/>
</dbReference>
<evidence type="ECO:0000256" key="1">
    <source>
        <dbReference type="ARBA" id="ARBA00001947"/>
    </source>
</evidence>
<evidence type="ECO:0000256" key="8">
    <source>
        <dbReference type="ARBA" id="ARBA00022729"/>
    </source>
</evidence>
<evidence type="ECO:0000256" key="17">
    <source>
        <dbReference type="PROSITE-ProRule" id="PRU01379"/>
    </source>
</evidence>
<dbReference type="FunFam" id="3.30.70.340:FF:000001">
    <property type="entry name" value="Carboxypeptidase A5"/>
    <property type="match status" value="2"/>
</dbReference>
<protein>
    <recommendedName>
        <fullName evidence="16">Carboxypeptidase A1</fullName>
        <ecNumber evidence="15">3.4.17.1</ecNumber>
    </recommendedName>
</protein>
<keyword evidence="7" id="KW-0479">Metal-binding</keyword>
<dbReference type="Pfam" id="PF02244">
    <property type="entry name" value="Propep_M14"/>
    <property type="match status" value="2"/>
</dbReference>
<dbReference type="GO" id="GO:0006508">
    <property type="term" value="P:proteolysis"/>
    <property type="evidence" value="ECO:0007669"/>
    <property type="project" value="UniProtKB-KW"/>
</dbReference>
<evidence type="ECO:0000256" key="7">
    <source>
        <dbReference type="ARBA" id="ARBA00022723"/>
    </source>
</evidence>
<dbReference type="SMART" id="SM00631">
    <property type="entry name" value="Zn_pept"/>
    <property type="match status" value="2"/>
</dbReference>
<evidence type="ECO:0000256" key="5">
    <source>
        <dbReference type="ARBA" id="ARBA00022645"/>
    </source>
</evidence>